<dbReference type="RefSeq" id="XP_025385210.1">
    <property type="nucleotide sequence ID" value="XM_025534879.1"/>
</dbReference>
<dbReference type="EMBL" id="MSFU01000023">
    <property type="protein sequence ID" value="PWY66902.1"/>
    <property type="molecule type" value="Genomic_DNA"/>
</dbReference>
<dbReference type="CDD" id="cd04301">
    <property type="entry name" value="NAT_SF"/>
    <property type="match status" value="1"/>
</dbReference>
<gene>
    <name evidence="2" type="ORF">BO83DRAFT_419354</name>
</gene>
<sequence length="224" mass="24953">MPFTIRYATEQDAPHLANINVLSFNHQASWSTLFPNVDVSGTLPLKTARCLDKLRAPQVHVVVAVDDDSGKVIGYSRWSFPKDHEPSVVELSSESLDALAAHDDGKAYPEGLNMEAYQAFKDLLADLQRAHLEEGDITVLEFLATLPEAQGKGVGTALLKWGIERADAKNARVYLEATKDGYPLYWKHGWRDLQVVGLDFTKYGSTGSQEWVAMRRDRRRPVAG</sequence>
<evidence type="ECO:0000259" key="1">
    <source>
        <dbReference type="PROSITE" id="PS51186"/>
    </source>
</evidence>
<protein>
    <submittedName>
        <fullName evidence="2">GNAT family acetyltransferase</fullName>
    </submittedName>
</protein>
<dbReference type="GeneID" id="37056841"/>
<comment type="caution">
    <text evidence="2">The sequence shown here is derived from an EMBL/GenBank/DDBJ whole genome shotgun (WGS) entry which is preliminary data.</text>
</comment>
<dbReference type="Proteomes" id="UP000246171">
    <property type="component" value="Unassembled WGS sequence"/>
</dbReference>
<dbReference type="PANTHER" id="PTHR42791:SF2">
    <property type="entry name" value="N-ACETYLTRANSFERASE DOMAIN-CONTAINING PROTEIN"/>
    <property type="match status" value="1"/>
</dbReference>
<name>A0A317V2A2_ASPEC</name>
<dbReference type="VEuPathDB" id="FungiDB:BO83DRAFT_419354"/>
<dbReference type="Pfam" id="PF00583">
    <property type="entry name" value="Acetyltransf_1"/>
    <property type="match status" value="1"/>
</dbReference>
<dbReference type="GO" id="GO:0016747">
    <property type="term" value="F:acyltransferase activity, transferring groups other than amino-acyl groups"/>
    <property type="evidence" value="ECO:0007669"/>
    <property type="project" value="InterPro"/>
</dbReference>
<dbReference type="InterPro" id="IPR052523">
    <property type="entry name" value="Trichothecene_AcTrans"/>
</dbReference>
<dbReference type="PANTHER" id="PTHR42791">
    <property type="entry name" value="GNAT FAMILY ACETYLTRANSFERASE"/>
    <property type="match status" value="1"/>
</dbReference>
<keyword evidence="3" id="KW-1185">Reference proteome</keyword>
<dbReference type="SUPFAM" id="SSF55729">
    <property type="entry name" value="Acyl-CoA N-acyltransferases (Nat)"/>
    <property type="match status" value="1"/>
</dbReference>
<dbReference type="OrthoDB" id="410198at2759"/>
<evidence type="ECO:0000313" key="2">
    <source>
        <dbReference type="EMBL" id="PWY66902.1"/>
    </source>
</evidence>
<dbReference type="Gene3D" id="3.40.630.30">
    <property type="match status" value="1"/>
</dbReference>
<organism evidence="2 3">
    <name type="scientific">Aspergillus eucalypticola (strain CBS 122712 / IBT 29274)</name>
    <dbReference type="NCBI Taxonomy" id="1448314"/>
    <lineage>
        <taxon>Eukaryota</taxon>
        <taxon>Fungi</taxon>
        <taxon>Dikarya</taxon>
        <taxon>Ascomycota</taxon>
        <taxon>Pezizomycotina</taxon>
        <taxon>Eurotiomycetes</taxon>
        <taxon>Eurotiomycetidae</taxon>
        <taxon>Eurotiales</taxon>
        <taxon>Aspergillaceae</taxon>
        <taxon>Aspergillus</taxon>
        <taxon>Aspergillus subgen. Circumdati</taxon>
    </lineage>
</organism>
<feature type="domain" description="N-acetyltransferase" evidence="1">
    <location>
        <begin position="3"/>
        <end position="219"/>
    </location>
</feature>
<proteinExistence type="predicted"/>
<reference evidence="2" key="1">
    <citation type="submission" date="2016-12" db="EMBL/GenBank/DDBJ databases">
        <title>The genomes of Aspergillus section Nigri reveals drivers in fungal speciation.</title>
        <authorList>
            <consortium name="DOE Joint Genome Institute"/>
            <person name="Vesth T.C."/>
            <person name="Nybo J."/>
            <person name="Theobald S."/>
            <person name="Brandl J."/>
            <person name="Frisvad J.C."/>
            <person name="Nielsen K.F."/>
            <person name="Lyhne E.K."/>
            <person name="Kogle M.E."/>
            <person name="Kuo A."/>
            <person name="Riley R."/>
            <person name="Clum A."/>
            <person name="Nolan M."/>
            <person name="Lipzen A."/>
            <person name="Salamov A."/>
            <person name="Henrissat B."/>
            <person name="Wiebenga A."/>
            <person name="De vries R.P."/>
            <person name="Grigoriev I.V."/>
            <person name="Mortensen U.H."/>
            <person name="Andersen M.R."/>
            <person name="Baker S.E."/>
        </authorList>
    </citation>
    <scope>NUCLEOTIDE SEQUENCE</scope>
    <source>
        <strain evidence="2">CBS 122712</strain>
    </source>
</reference>
<dbReference type="PROSITE" id="PS51186">
    <property type="entry name" value="GNAT"/>
    <property type="match status" value="1"/>
</dbReference>
<dbReference type="InterPro" id="IPR000182">
    <property type="entry name" value="GNAT_dom"/>
</dbReference>
<accession>A0A317V2A2</accession>
<evidence type="ECO:0000313" key="3">
    <source>
        <dbReference type="Proteomes" id="UP000246171"/>
    </source>
</evidence>
<dbReference type="AlphaFoldDB" id="A0A317V2A2"/>
<dbReference type="InterPro" id="IPR016181">
    <property type="entry name" value="Acyl_CoA_acyltransferase"/>
</dbReference>